<keyword evidence="4" id="KW-1185">Reference proteome</keyword>
<dbReference type="InterPro" id="IPR001173">
    <property type="entry name" value="Glyco_trans_2-like"/>
</dbReference>
<keyword evidence="1" id="KW-0472">Membrane</keyword>
<keyword evidence="3" id="KW-0808">Transferase</keyword>
<evidence type="ECO:0000313" key="4">
    <source>
        <dbReference type="Proteomes" id="UP000635983"/>
    </source>
</evidence>
<name>A0A917Q2Z7_9PSED</name>
<dbReference type="RefSeq" id="WP_188985844.1">
    <property type="nucleotide sequence ID" value="NZ_BMPO01000012.1"/>
</dbReference>
<proteinExistence type="predicted"/>
<reference evidence="3" key="1">
    <citation type="journal article" date="2014" name="Int. J. Syst. Evol. Microbiol.">
        <title>Complete genome sequence of Corynebacterium casei LMG S-19264T (=DSM 44701T), isolated from a smear-ripened cheese.</title>
        <authorList>
            <consortium name="US DOE Joint Genome Institute (JGI-PGF)"/>
            <person name="Walter F."/>
            <person name="Albersmeier A."/>
            <person name="Kalinowski J."/>
            <person name="Ruckert C."/>
        </authorList>
    </citation>
    <scope>NUCLEOTIDE SEQUENCE</scope>
    <source>
        <strain evidence="3">JCM 30078</strain>
    </source>
</reference>
<accession>A0A917Q2Z7</accession>
<dbReference type="Pfam" id="PF00535">
    <property type="entry name" value="Glycos_transf_2"/>
    <property type="match status" value="1"/>
</dbReference>
<comment type="caution">
    <text evidence="3">The sequence shown here is derived from an EMBL/GenBank/DDBJ whole genome shotgun (WGS) entry which is preliminary data.</text>
</comment>
<dbReference type="EMBL" id="BMPO01000012">
    <property type="protein sequence ID" value="GGK09292.1"/>
    <property type="molecule type" value="Genomic_DNA"/>
</dbReference>
<dbReference type="SUPFAM" id="SSF53448">
    <property type="entry name" value="Nucleotide-diphospho-sugar transferases"/>
    <property type="match status" value="1"/>
</dbReference>
<feature type="domain" description="Glycosyltransferase 2-like" evidence="2">
    <location>
        <begin position="53"/>
        <end position="128"/>
    </location>
</feature>
<evidence type="ECO:0000259" key="2">
    <source>
        <dbReference type="Pfam" id="PF00535"/>
    </source>
</evidence>
<protein>
    <submittedName>
        <fullName evidence="3">Glycosyl transferase family 2</fullName>
    </submittedName>
</protein>
<keyword evidence="1" id="KW-0997">Cell inner membrane</keyword>
<keyword evidence="1" id="KW-1003">Cell membrane</keyword>
<evidence type="ECO:0000313" key="3">
    <source>
        <dbReference type="EMBL" id="GGK09292.1"/>
    </source>
</evidence>
<dbReference type="GO" id="GO:0016740">
    <property type="term" value="F:transferase activity"/>
    <property type="evidence" value="ECO:0007669"/>
    <property type="project" value="UniProtKB-KW"/>
</dbReference>
<dbReference type="InterPro" id="IPR029044">
    <property type="entry name" value="Nucleotide-diphossugar_trans"/>
</dbReference>
<dbReference type="Proteomes" id="UP000635983">
    <property type="component" value="Unassembled WGS sequence"/>
</dbReference>
<reference evidence="3" key="2">
    <citation type="submission" date="2020-09" db="EMBL/GenBank/DDBJ databases">
        <authorList>
            <person name="Sun Q."/>
            <person name="Ohkuma M."/>
        </authorList>
    </citation>
    <scope>NUCLEOTIDE SEQUENCE</scope>
    <source>
        <strain evidence="3">JCM 30078</strain>
    </source>
</reference>
<evidence type="ECO:0000256" key="1">
    <source>
        <dbReference type="ARBA" id="ARBA00022519"/>
    </source>
</evidence>
<sequence length="352" mass="38642">MQKRLKSVAVQGVANRSPFQSVQDAATETAGPQDSFAFGNSIKDPTANVTVAILMCTANGAAHLPDQMDSIARQSHTNWVIYASDDGSTDGTLDMLKRYQKTMGEERLVILKGPKRGPVANLMSLIRNKTINADLYAVCGQSDVWYDDKLTRSIGGLIFCHPKEPGLYCSRSHLVDAEGKSLGKSPLITKAPCFGNALVQRLGNPHTLVFNDAARKLLTAVPKSAPIVAVDWLAYLLVTGHEGRVAYDAEPSLDLRLLEPDDENHVGLKHTLKRARSAMSGSMKERNDHNLEALKQARKRFSAVNSERLAWFEEARGKSSWHSVRLLRKANAHRQSVVGSFVYLLAGGIRKI</sequence>
<dbReference type="AlphaFoldDB" id="A0A917Q2Z7"/>
<dbReference type="Gene3D" id="3.90.550.10">
    <property type="entry name" value="Spore Coat Polysaccharide Biosynthesis Protein SpsA, Chain A"/>
    <property type="match status" value="1"/>
</dbReference>
<organism evidence="3 4">
    <name type="scientific">Pseudomonas matsuisoli</name>
    <dbReference type="NCBI Taxonomy" id="1515666"/>
    <lineage>
        <taxon>Bacteria</taxon>
        <taxon>Pseudomonadati</taxon>
        <taxon>Pseudomonadota</taxon>
        <taxon>Gammaproteobacteria</taxon>
        <taxon>Pseudomonadales</taxon>
        <taxon>Pseudomonadaceae</taxon>
        <taxon>Pseudomonas</taxon>
    </lineage>
</organism>
<gene>
    <name evidence="3" type="ORF">GCM10009304_39260</name>
</gene>